<dbReference type="Gene3D" id="1.20.120.1750">
    <property type="match status" value="1"/>
</dbReference>
<dbReference type="HOGENOM" id="CLU_021364_2_2_1"/>
<keyword evidence="10" id="KW-0833">Ubl conjugation pathway</keyword>
<evidence type="ECO:0000256" key="11">
    <source>
        <dbReference type="ARBA" id="ARBA00022833"/>
    </source>
</evidence>
<dbReference type="Pfam" id="PF01485">
    <property type="entry name" value="IBR"/>
    <property type="match status" value="2"/>
</dbReference>
<evidence type="ECO:0000259" key="16">
    <source>
        <dbReference type="PROSITE" id="PS51873"/>
    </source>
</evidence>
<evidence type="ECO:0000256" key="10">
    <source>
        <dbReference type="ARBA" id="ARBA00022786"/>
    </source>
</evidence>
<dbReference type="InterPro" id="IPR002867">
    <property type="entry name" value="IBR_dom"/>
</dbReference>
<feature type="domain" description="RING-type" evidence="15">
    <location>
        <begin position="169"/>
        <end position="215"/>
    </location>
</feature>
<dbReference type="KEGG" id="lel:PVL30_003737"/>
<dbReference type="FunCoup" id="A5DZW5">
    <property type="interactions" value="165"/>
</dbReference>
<evidence type="ECO:0000256" key="9">
    <source>
        <dbReference type="ARBA" id="ARBA00022771"/>
    </source>
</evidence>
<dbReference type="InterPro" id="IPR016135">
    <property type="entry name" value="UBQ-conjugating_enzyme/RWD"/>
</dbReference>
<dbReference type="GO" id="GO:0005737">
    <property type="term" value="C:cytoplasm"/>
    <property type="evidence" value="ECO:0007669"/>
    <property type="project" value="UniProtKB-ARBA"/>
</dbReference>
<keyword evidence="7" id="KW-0479">Metal-binding</keyword>
<dbReference type="SUPFAM" id="SSF54495">
    <property type="entry name" value="UBC-like"/>
    <property type="match status" value="1"/>
</dbReference>
<dbReference type="CDD" id="cd16628">
    <property type="entry name" value="RING-HC_RBR_RNF14"/>
    <property type="match status" value="1"/>
</dbReference>
<dbReference type="InterPro" id="IPR013083">
    <property type="entry name" value="Znf_RING/FYVE/PHD"/>
</dbReference>
<dbReference type="FunFam" id="3.30.40.10:FF:000051">
    <property type="entry name" value="RBR-type E3 ubiquitin transferase"/>
    <property type="match status" value="1"/>
</dbReference>
<comment type="pathway">
    <text evidence="3">Protein modification; protein ubiquitination.</text>
</comment>
<evidence type="ECO:0000256" key="8">
    <source>
        <dbReference type="ARBA" id="ARBA00022737"/>
    </source>
</evidence>
<evidence type="ECO:0000259" key="15">
    <source>
        <dbReference type="PROSITE" id="PS50089"/>
    </source>
</evidence>
<dbReference type="CDD" id="cd23820">
    <property type="entry name" value="RWD_RNF14"/>
    <property type="match status" value="1"/>
</dbReference>
<organism evidence="17 18">
    <name type="scientific">Lodderomyces elongisporus (strain ATCC 11503 / CBS 2605 / JCM 1781 / NBRC 1676 / NRRL YB-4239)</name>
    <name type="common">Yeast</name>
    <name type="synonym">Saccharomyces elongisporus</name>
    <dbReference type="NCBI Taxonomy" id="379508"/>
    <lineage>
        <taxon>Eukaryota</taxon>
        <taxon>Fungi</taxon>
        <taxon>Dikarya</taxon>
        <taxon>Ascomycota</taxon>
        <taxon>Saccharomycotina</taxon>
        <taxon>Pichiomycetes</taxon>
        <taxon>Debaryomycetaceae</taxon>
        <taxon>Candida/Lodderomyces clade</taxon>
        <taxon>Lodderomyces</taxon>
    </lineage>
</organism>
<keyword evidence="6" id="KW-0812">Transmembrane</keyword>
<dbReference type="InterPro" id="IPR031127">
    <property type="entry name" value="E3_UB_ligase_RBR"/>
</dbReference>
<dbReference type="GO" id="GO:0016567">
    <property type="term" value="P:protein ubiquitination"/>
    <property type="evidence" value="ECO:0007669"/>
    <property type="project" value="InterPro"/>
</dbReference>
<dbReference type="Gene3D" id="2.20.25.20">
    <property type="match status" value="1"/>
</dbReference>
<evidence type="ECO:0000256" key="5">
    <source>
        <dbReference type="ARBA" id="ARBA00022679"/>
    </source>
</evidence>
<evidence type="ECO:0000256" key="12">
    <source>
        <dbReference type="ARBA" id="ARBA00022989"/>
    </source>
</evidence>
<dbReference type="OrthoDB" id="1431934at2759"/>
<dbReference type="GO" id="GO:0008270">
    <property type="term" value="F:zinc ion binding"/>
    <property type="evidence" value="ECO:0007669"/>
    <property type="project" value="UniProtKB-KW"/>
</dbReference>
<reference evidence="17 18" key="1">
    <citation type="journal article" date="2009" name="Nature">
        <title>Evolution of pathogenicity and sexual reproduction in eight Candida genomes.</title>
        <authorList>
            <person name="Butler G."/>
            <person name="Rasmussen M.D."/>
            <person name="Lin M.F."/>
            <person name="Santos M.A."/>
            <person name="Sakthikumar S."/>
            <person name="Munro C.A."/>
            <person name="Rheinbay E."/>
            <person name="Grabherr M."/>
            <person name="Forche A."/>
            <person name="Reedy J.L."/>
            <person name="Agrafioti I."/>
            <person name="Arnaud M.B."/>
            <person name="Bates S."/>
            <person name="Brown A.J."/>
            <person name="Brunke S."/>
            <person name="Costanzo M.C."/>
            <person name="Fitzpatrick D.A."/>
            <person name="de Groot P.W."/>
            <person name="Harris D."/>
            <person name="Hoyer L.L."/>
            <person name="Hube B."/>
            <person name="Klis F.M."/>
            <person name="Kodira C."/>
            <person name="Lennard N."/>
            <person name="Logue M.E."/>
            <person name="Martin R."/>
            <person name="Neiman A.M."/>
            <person name="Nikolaou E."/>
            <person name="Quail M.A."/>
            <person name="Quinn J."/>
            <person name="Santos M.C."/>
            <person name="Schmitzberger F.F."/>
            <person name="Sherlock G."/>
            <person name="Shah P."/>
            <person name="Silverstein K.A."/>
            <person name="Skrzypek M.S."/>
            <person name="Soll D."/>
            <person name="Staggs R."/>
            <person name="Stansfield I."/>
            <person name="Stumpf M.P."/>
            <person name="Sudbery P.E."/>
            <person name="Srikantha T."/>
            <person name="Zeng Q."/>
            <person name="Berman J."/>
            <person name="Berriman M."/>
            <person name="Heitman J."/>
            <person name="Gow N.A."/>
            <person name="Lorenz M.C."/>
            <person name="Birren B.W."/>
            <person name="Kellis M."/>
            <person name="Cuomo C.A."/>
        </authorList>
    </citation>
    <scope>NUCLEOTIDE SEQUENCE [LARGE SCALE GENOMIC DNA]</scope>
    <source>
        <strain evidence="18">ATCC 11503 / BCRC 21390 / CBS 2605 / JCM 1781 / NBRC 1676 / NRRL YB-4239</strain>
    </source>
</reference>
<name>A5DZW5_LODEL</name>
<evidence type="ECO:0000313" key="18">
    <source>
        <dbReference type="Proteomes" id="UP000001996"/>
    </source>
</evidence>
<keyword evidence="18" id="KW-1185">Reference proteome</keyword>
<evidence type="ECO:0000256" key="13">
    <source>
        <dbReference type="ARBA" id="ARBA00023136"/>
    </source>
</evidence>
<dbReference type="InterPro" id="IPR006575">
    <property type="entry name" value="RWD_dom"/>
</dbReference>
<dbReference type="CDD" id="cd20341">
    <property type="entry name" value="BRcat_RBR_RNF14"/>
    <property type="match status" value="1"/>
</dbReference>
<protein>
    <recommendedName>
        <fullName evidence="4">RBR-type E3 ubiquitin transferase</fullName>
        <ecNumber evidence="4">2.3.2.31</ecNumber>
    </recommendedName>
</protein>
<dbReference type="STRING" id="379508.A5DZW5"/>
<proteinExistence type="predicted"/>
<dbReference type="EC" id="2.3.2.31" evidence="4"/>
<evidence type="ECO:0000256" key="14">
    <source>
        <dbReference type="PROSITE-ProRule" id="PRU00175"/>
    </source>
</evidence>
<dbReference type="InterPro" id="IPR044066">
    <property type="entry name" value="TRIAD_supradom"/>
</dbReference>
<evidence type="ECO:0000256" key="4">
    <source>
        <dbReference type="ARBA" id="ARBA00012251"/>
    </source>
</evidence>
<dbReference type="PROSITE" id="PS51873">
    <property type="entry name" value="TRIAD"/>
    <property type="match status" value="1"/>
</dbReference>
<dbReference type="OMA" id="SVKWLEP"/>
<sequence>MTPSKEYFEDFRIQELESCAAIYDNFVVDACKFQGSISIPIETTSTVLNLVSRTNGKETIVSSRNVHYLHPIELKVSLVDGYPEQNPPLLELHWPDLSDKEDDICRDLLQIWQDYKDQVVFSMLDHIFHSLENYIPNSINVTELDEYLALVDNDRKCLQAKFDCTTFTCEICQSDLKGAHCTRLEDCQHVFCNECLRDYFASHITEGSIDKVHCPNFECTKKYIKTKEEVLKLETWMMNNENEKVSDIVKTLLIPPIPPTVLESLLSKDLVERYLTLFKNAQYELIGRLLPNRLVKCPRIGCEESIFREELNERLVVCAKCRYAFCNDCRMSYHARFKPCKKTAENAPYGGIPVEDLETYNSLPQGSNERKILNAKFGMKRILKAVEEFEMDQLFESLIKQGGDIRKCPSCEAVIEKTEGCNRMKCSECLTCFCFHCGSQIENHYGHFTDPTSPCYKLLFFGMPGTED</sequence>
<dbReference type="GO" id="GO:0031090">
    <property type="term" value="C:organelle membrane"/>
    <property type="evidence" value="ECO:0007669"/>
    <property type="project" value="UniProtKB-ARBA"/>
</dbReference>
<dbReference type="Proteomes" id="UP000001996">
    <property type="component" value="Unassembled WGS sequence"/>
</dbReference>
<dbReference type="InParanoid" id="A5DZW5"/>
<evidence type="ECO:0000256" key="3">
    <source>
        <dbReference type="ARBA" id="ARBA00004906"/>
    </source>
</evidence>
<dbReference type="InterPro" id="IPR001841">
    <property type="entry name" value="Znf_RING"/>
</dbReference>
<evidence type="ECO:0000256" key="2">
    <source>
        <dbReference type="ARBA" id="ARBA00004167"/>
    </source>
</evidence>
<keyword evidence="13" id="KW-0472">Membrane</keyword>
<dbReference type="eggNOG" id="KOG1814">
    <property type="taxonomic scope" value="Eukaryota"/>
</dbReference>
<dbReference type="PROSITE" id="PS50089">
    <property type="entry name" value="ZF_RING_2"/>
    <property type="match status" value="1"/>
</dbReference>
<evidence type="ECO:0000256" key="6">
    <source>
        <dbReference type="ARBA" id="ARBA00022692"/>
    </source>
</evidence>
<dbReference type="GO" id="GO:0061630">
    <property type="term" value="F:ubiquitin protein ligase activity"/>
    <property type="evidence" value="ECO:0007669"/>
    <property type="project" value="UniProtKB-EC"/>
</dbReference>
<evidence type="ECO:0000313" key="17">
    <source>
        <dbReference type="EMBL" id="EDK44723.1"/>
    </source>
</evidence>
<keyword evidence="8" id="KW-0677">Repeat</keyword>
<evidence type="ECO:0000256" key="7">
    <source>
        <dbReference type="ARBA" id="ARBA00022723"/>
    </source>
</evidence>
<keyword evidence="9 14" id="KW-0863">Zinc-finger</keyword>
<keyword evidence="5" id="KW-0808">Transferase</keyword>
<keyword evidence="11" id="KW-0862">Zinc</keyword>
<dbReference type="SMART" id="SM00647">
    <property type="entry name" value="IBR"/>
    <property type="match status" value="2"/>
</dbReference>
<dbReference type="InterPro" id="IPR031128">
    <property type="entry name" value="RNF14_RING-HC_Zfn"/>
</dbReference>
<dbReference type="Gene3D" id="3.10.110.10">
    <property type="entry name" value="Ubiquitin Conjugating Enzyme"/>
    <property type="match status" value="1"/>
</dbReference>
<dbReference type="Gene3D" id="3.30.40.10">
    <property type="entry name" value="Zinc/RING finger domain, C3HC4 (zinc finger)"/>
    <property type="match status" value="1"/>
</dbReference>
<keyword evidence="12" id="KW-1133">Transmembrane helix</keyword>
<comment type="catalytic activity">
    <reaction evidence="1">
        <text>[E2 ubiquitin-conjugating enzyme]-S-ubiquitinyl-L-cysteine + [acceptor protein]-L-lysine = [E2 ubiquitin-conjugating enzyme]-L-cysteine + [acceptor protein]-N(6)-ubiquitinyl-L-lysine.</text>
        <dbReference type="EC" id="2.3.2.31"/>
    </reaction>
</comment>
<comment type="subcellular location">
    <subcellularLocation>
        <location evidence="2">Membrane</location>
        <topology evidence="2">Single-pass membrane protein</topology>
    </subcellularLocation>
</comment>
<feature type="domain" description="RING-type" evidence="16">
    <location>
        <begin position="165"/>
        <end position="459"/>
    </location>
</feature>
<dbReference type="InterPro" id="IPR017907">
    <property type="entry name" value="Znf_RING_CS"/>
</dbReference>
<dbReference type="Pfam" id="PF05773">
    <property type="entry name" value="RWD"/>
    <property type="match status" value="1"/>
</dbReference>
<dbReference type="EMBL" id="CH981526">
    <property type="protein sequence ID" value="EDK44723.1"/>
    <property type="molecule type" value="Genomic_DNA"/>
</dbReference>
<dbReference type="AlphaFoldDB" id="A5DZW5"/>
<accession>A5DZW5</accession>
<dbReference type="GeneID" id="5232995"/>
<dbReference type="PANTHER" id="PTHR11685">
    <property type="entry name" value="RBR FAMILY RING FINGER AND IBR DOMAIN-CONTAINING"/>
    <property type="match status" value="1"/>
</dbReference>
<dbReference type="SUPFAM" id="SSF57850">
    <property type="entry name" value="RING/U-box"/>
    <property type="match status" value="2"/>
</dbReference>
<dbReference type="PROSITE" id="PS00518">
    <property type="entry name" value="ZF_RING_1"/>
    <property type="match status" value="1"/>
</dbReference>
<gene>
    <name evidence="17" type="ORF">LELG_02902</name>
</gene>
<evidence type="ECO:0000256" key="1">
    <source>
        <dbReference type="ARBA" id="ARBA00001798"/>
    </source>
</evidence>